<evidence type="ECO:0000313" key="1">
    <source>
        <dbReference type="EMBL" id="EIW84798.1"/>
    </source>
</evidence>
<comment type="caution">
    <text evidence="1">The sequence shown here is derived from an EMBL/GenBank/DDBJ whole genome shotgun (WGS) entry which is preliminary data.</text>
</comment>
<dbReference type="OrthoDB" id="3269001at2759"/>
<name>A0A5M3N0A4_CONPW</name>
<dbReference type="EMBL" id="JH711574">
    <property type="protein sequence ID" value="EIW84798.1"/>
    <property type="molecule type" value="Genomic_DNA"/>
</dbReference>
<dbReference type="OMA" id="DEFLECW"/>
<dbReference type="PANTHER" id="PTHR46579:SF2">
    <property type="entry name" value="C2H2-TYPE DOMAIN-CONTAINING PROTEIN"/>
    <property type="match status" value="1"/>
</dbReference>
<accession>A0A5M3N0A4</accession>
<dbReference type="RefSeq" id="XP_007764084.1">
    <property type="nucleotide sequence ID" value="XM_007765894.1"/>
</dbReference>
<dbReference type="GeneID" id="19207276"/>
<protein>
    <submittedName>
        <fullName evidence="1">Uncharacterized protein</fullName>
    </submittedName>
</protein>
<keyword evidence="2" id="KW-1185">Reference proteome</keyword>
<proteinExistence type="predicted"/>
<gene>
    <name evidence="1" type="ORF">CONPUDRAFT_48474</name>
</gene>
<dbReference type="InterPro" id="IPR004242">
    <property type="entry name" value="Transposase_21"/>
</dbReference>
<reference evidence="2" key="1">
    <citation type="journal article" date="2012" name="Science">
        <title>The Paleozoic origin of enzymatic lignin decomposition reconstructed from 31 fungal genomes.</title>
        <authorList>
            <person name="Floudas D."/>
            <person name="Binder M."/>
            <person name="Riley R."/>
            <person name="Barry K."/>
            <person name="Blanchette R.A."/>
            <person name="Henrissat B."/>
            <person name="Martinez A.T."/>
            <person name="Otillar R."/>
            <person name="Spatafora J.W."/>
            <person name="Yadav J.S."/>
            <person name="Aerts A."/>
            <person name="Benoit I."/>
            <person name="Boyd A."/>
            <person name="Carlson A."/>
            <person name="Copeland A."/>
            <person name="Coutinho P.M."/>
            <person name="de Vries R.P."/>
            <person name="Ferreira P."/>
            <person name="Findley K."/>
            <person name="Foster B."/>
            <person name="Gaskell J."/>
            <person name="Glotzer D."/>
            <person name="Gorecki P."/>
            <person name="Heitman J."/>
            <person name="Hesse C."/>
            <person name="Hori C."/>
            <person name="Igarashi K."/>
            <person name="Jurgens J.A."/>
            <person name="Kallen N."/>
            <person name="Kersten P."/>
            <person name="Kohler A."/>
            <person name="Kuees U."/>
            <person name="Kumar T.K.A."/>
            <person name="Kuo A."/>
            <person name="LaButti K."/>
            <person name="Larrondo L.F."/>
            <person name="Lindquist E."/>
            <person name="Ling A."/>
            <person name="Lombard V."/>
            <person name="Lucas S."/>
            <person name="Lundell T."/>
            <person name="Martin R."/>
            <person name="McLaughlin D.J."/>
            <person name="Morgenstern I."/>
            <person name="Morin E."/>
            <person name="Murat C."/>
            <person name="Nagy L.G."/>
            <person name="Nolan M."/>
            <person name="Ohm R.A."/>
            <person name="Patyshakuliyeva A."/>
            <person name="Rokas A."/>
            <person name="Ruiz-Duenas F.J."/>
            <person name="Sabat G."/>
            <person name="Salamov A."/>
            <person name="Samejima M."/>
            <person name="Schmutz J."/>
            <person name="Slot J.C."/>
            <person name="St John F."/>
            <person name="Stenlid J."/>
            <person name="Sun H."/>
            <person name="Sun S."/>
            <person name="Syed K."/>
            <person name="Tsang A."/>
            <person name="Wiebenga A."/>
            <person name="Young D."/>
            <person name="Pisabarro A."/>
            <person name="Eastwood D.C."/>
            <person name="Martin F."/>
            <person name="Cullen D."/>
            <person name="Grigoriev I.V."/>
            <person name="Hibbett D.S."/>
        </authorList>
    </citation>
    <scope>NUCLEOTIDE SEQUENCE [LARGE SCALE GENOMIC DNA]</scope>
    <source>
        <strain evidence="2">RWD-64-598 SS2</strain>
    </source>
</reference>
<evidence type="ECO:0000313" key="2">
    <source>
        <dbReference type="Proteomes" id="UP000053558"/>
    </source>
</evidence>
<organism evidence="1 2">
    <name type="scientific">Coniophora puteana (strain RWD-64-598)</name>
    <name type="common">Brown rot fungus</name>
    <dbReference type="NCBI Taxonomy" id="741705"/>
    <lineage>
        <taxon>Eukaryota</taxon>
        <taxon>Fungi</taxon>
        <taxon>Dikarya</taxon>
        <taxon>Basidiomycota</taxon>
        <taxon>Agaricomycotina</taxon>
        <taxon>Agaricomycetes</taxon>
        <taxon>Agaricomycetidae</taxon>
        <taxon>Boletales</taxon>
        <taxon>Coniophorineae</taxon>
        <taxon>Coniophoraceae</taxon>
        <taxon>Coniophora</taxon>
    </lineage>
</organism>
<dbReference type="Pfam" id="PF02992">
    <property type="entry name" value="Transposase_21"/>
    <property type="match status" value="1"/>
</dbReference>
<dbReference type="AlphaFoldDB" id="A0A5M3N0A4"/>
<sequence>MVCLNLPPHLRYKLENVYLVGIMPGPHEPSLDQINHFLRPLVTDLLRLYKHGIYLKRTYLYPAGRLIRVALGPLICDLLAARKTAGFAGHRANLFCSFCQLPLSDIADLSKASWTRRTAEQHRLDAIRWAEAPSENARQVALKRRGARWSELLHLPYWDVVRYTVVDAMHNLFLGMVSKSTQGLST</sequence>
<dbReference type="KEGG" id="cput:CONPUDRAFT_48474"/>
<dbReference type="Proteomes" id="UP000053558">
    <property type="component" value="Unassembled WGS sequence"/>
</dbReference>
<dbReference type="PANTHER" id="PTHR46579">
    <property type="entry name" value="F5/8 TYPE C DOMAIN-CONTAINING PROTEIN-RELATED"/>
    <property type="match status" value="1"/>
</dbReference>